<name>A0A0R3KL50_9BRAD</name>
<keyword evidence="2" id="KW-0813">Transport</keyword>
<dbReference type="PANTHER" id="PTHR43875:SF15">
    <property type="entry name" value="TREHALOSE IMPORT ATP-BINDING PROTEIN SUGC"/>
    <property type="match status" value="1"/>
</dbReference>
<evidence type="ECO:0000256" key="4">
    <source>
        <dbReference type="ARBA" id="ARBA00022741"/>
    </source>
</evidence>
<keyword evidence="3" id="KW-1003">Cell membrane</keyword>
<organism evidence="10 11">
    <name type="scientific">Bradyrhizobium jicamae</name>
    <dbReference type="NCBI Taxonomy" id="280332"/>
    <lineage>
        <taxon>Bacteria</taxon>
        <taxon>Pseudomonadati</taxon>
        <taxon>Pseudomonadota</taxon>
        <taxon>Alphaproteobacteria</taxon>
        <taxon>Hyphomicrobiales</taxon>
        <taxon>Nitrobacteraceae</taxon>
        <taxon>Bradyrhizobium</taxon>
    </lineage>
</organism>
<dbReference type="OrthoDB" id="9767663at2"/>
<keyword evidence="4" id="KW-0547">Nucleotide-binding</keyword>
<keyword evidence="5 10" id="KW-0067">ATP-binding</keyword>
<evidence type="ECO:0000256" key="3">
    <source>
        <dbReference type="ARBA" id="ARBA00022475"/>
    </source>
</evidence>
<evidence type="ECO:0000256" key="8">
    <source>
        <dbReference type="ARBA" id="ARBA00024722"/>
    </source>
</evidence>
<dbReference type="EMBL" id="LLXZ01000225">
    <property type="protein sequence ID" value="KRQ93653.1"/>
    <property type="molecule type" value="Genomic_DNA"/>
</dbReference>
<accession>A0A0R3KL50</accession>
<keyword evidence="6" id="KW-1278">Translocase</keyword>
<dbReference type="InterPro" id="IPR027417">
    <property type="entry name" value="P-loop_NTPase"/>
</dbReference>
<evidence type="ECO:0000259" key="9">
    <source>
        <dbReference type="PROSITE" id="PS50893"/>
    </source>
</evidence>
<dbReference type="Pfam" id="PF00005">
    <property type="entry name" value="ABC_tran"/>
    <property type="match status" value="1"/>
</dbReference>
<dbReference type="InterPro" id="IPR003439">
    <property type="entry name" value="ABC_transporter-like_ATP-bd"/>
</dbReference>
<dbReference type="PANTHER" id="PTHR43875">
    <property type="entry name" value="MALTODEXTRIN IMPORT ATP-BINDING PROTEIN MSMX"/>
    <property type="match status" value="1"/>
</dbReference>
<dbReference type="STRING" id="280332.CQ12_35555"/>
<sequence length="379" mass="41143">MSVTLEHVTRTVDGMATIRDVSLTLERGTLSVLLGPTLSGKTSIMRLLAGLDKPATGRVLVDGNDVTGADVRQRSVAMVYQQFINYPSLTVYENIASPLRVQGRPREEIDRRVQEAAKLLRLEPYLKRTPLQLSGGQQQRTAIARALVKGADLVLLDEPLANLDYKLREELRAELPRIFEASGSIFVYATTEPSEALLLGGNTVCMWEGKVLQAGDTSKVYRQPDTLRVAQVFSDPPLNIVGIEKKNGSVQYAGGVQAPATGLYARLADGPYRVGFRAHQLEVANGIAGRHAFHATVTVTEITGSESFVHLNRDASNWVAVLPGVHEYEPGHMLDAVLDPDNVFVFDAADRLVAAPGKAFSSEVLGGSREENASKNRSA</sequence>
<evidence type="ECO:0000313" key="10">
    <source>
        <dbReference type="EMBL" id="KRQ93653.1"/>
    </source>
</evidence>
<evidence type="ECO:0000256" key="2">
    <source>
        <dbReference type="ARBA" id="ARBA00022448"/>
    </source>
</evidence>
<dbReference type="Proteomes" id="UP000050863">
    <property type="component" value="Unassembled WGS sequence"/>
</dbReference>
<dbReference type="AlphaFoldDB" id="A0A0R3KL50"/>
<keyword evidence="7" id="KW-0472">Membrane</keyword>
<dbReference type="InterPro" id="IPR003593">
    <property type="entry name" value="AAA+_ATPase"/>
</dbReference>
<evidence type="ECO:0000256" key="5">
    <source>
        <dbReference type="ARBA" id="ARBA00022840"/>
    </source>
</evidence>
<reference evidence="10 11" key="1">
    <citation type="submission" date="2014-03" db="EMBL/GenBank/DDBJ databases">
        <title>Bradyrhizobium valentinum sp. nov., isolated from effective nodules of Lupinus mariae-josephae, a lupine endemic of basic-lime soils in Eastern Spain.</title>
        <authorList>
            <person name="Duran D."/>
            <person name="Rey L."/>
            <person name="Navarro A."/>
            <person name="Busquets A."/>
            <person name="Imperial J."/>
            <person name="Ruiz-Argueso T."/>
        </authorList>
    </citation>
    <scope>NUCLEOTIDE SEQUENCE [LARGE SCALE GENOMIC DNA]</scope>
    <source>
        <strain evidence="10 11">PAC68</strain>
    </source>
</reference>
<evidence type="ECO:0000256" key="1">
    <source>
        <dbReference type="ARBA" id="ARBA00005417"/>
    </source>
</evidence>
<dbReference type="GO" id="GO:0005524">
    <property type="term" value="F:ATP binding"/>
    <property type="evidence" value="ECO:0007669"/>
    <property type="project" value="UniProtKB-KW"/>
</dbReference>
<protein>
    <submittedName>
        <fullName evidence="10">ABC transporter ATP-binding protein</fullName>
    </submittedName>
</protein>
<dbReference type="InterPro" id="IPR015853">
    <property type="entry name" value="ABC_transpr_FbpC"/>
</dbReference>
<dbReference type="InterPro" id="IPR012340">
    <property type="entry name" value="NA-bd_OB-fold"/>
</dbReference>
<dbReference type="Gene3D" id="2.40.50.140">
    <property type="entry name" value="Nucleic acid-binding proteins"/>
    <property type="match status" value="1"/>
</dbReference>
<proteinExistence type="inferred from homology"/>
<dbReference type="InterPro" id="IPR008995">
    <property type="entry name" value="Mo/tungstate-bd_C_term_dom"/>
</dbReference>
<dbReference type="GO" id="GO:0016887">
    <property type="term" value="F:ATP hydrolysis activity"/>
    <property type="evidence" value="ECO:0007669"/>
    <property type="project" value="InterPro"/>
</dbReference>
<evidence type="ECO:0000256" key="6">
    <source>
        <dbReference type="ARBA" id="ARBA00022967"/>
    </source>
</evidence>
<dbReference type="PROSITE" id="PS50893">
    <property type="entry name" value="ABC_TRANSPORTER_2"/>
    <property type="match status" value="1"/>
</dbReference>
<dbReference type="GO" id="GO:0055052">
    <property type="term" value="C:ATP-binding cassette (ABC) transporter complex, substrate-binding subunit-containing"/>
    <property type="evidence" value="ECO:0007669"/>
    <property type="project" value="TreeGrafter"/>
</dbReference>
<dbReference type="CDD" id="cd03259">
    <property type="entry name" value="ABC_Carb_Solutes_like"/>
    <property type="match status" value="1"/>
</dbReference>
<feature type="domain" description="ABC transporter" evidence="9">
    <location>
        <begin position="3"/>
        <end position="233"/>
    </location>
</feature>
<dbReference type="SMART" id="SM00382">
    <property type="entry name" value="AAA"/>
    <property type="match status" value="1"/>
</dbReference>
<evidence type="ECO:0000313" key="11">
    <source>
        <dbReference type="Proteomes" id="UP000050863"/>
    </source>
</evidence>
<dbReference type="SUPFAM" id="SSF52540">
    <property type="entry name" value="P-loop containing nucleoside triphosphate hydrolases"/>
    <property type="match status" value="1"/>
</dbReference>
<dbReference type="SUPFAM" id="SSF50331">
    <property type="entry name" value="MOP-like"/>
    <property type="match status" value="1"/>
</dbReference>
<dbReference type="RefSeq" id="WP_057840725.1">
    <property type="nucleotide sequence ID" value="NZ_LLXZ01000225.1"/>
</dbReference>
<dbReference type="GO" id="GO:0015408">
    <property type="term" value="F:ABC-type ferric iron transporter activity"/>
    <property type="evidence" value="ECO:0007669"/>
    <property type="project" value="InterPro"/>
</dbReference>
<comment type="similarity">
    <text evidence="1">Belongs to the ABC transporter superfamily.</text>
</comment>
<dbReference type="InterPro" id="IPR047641">
    <property type="entry name" value="ABC_transpr_MalK/UgpC-like"/>
</dbReference>
<keyword evidence="11" id="KW-1185">Reference proteome</keyword>
<comment type="caution">
    <text evidence="10">The sequence shown here is derived from an EMBL/GenBank/DDBJ whole genome shotgun (WGS) entry which is preliminary data.</text>
</comment>
<evidence type="ECO:0000256" key="7">
    <source>
        <dbReference type="ARBA" id="ARBA00023136"/>
    </source>
</evidence>
<dbReference type="Gene3D" id="3.40.50.300">
    <property type="entry name" value="P-loop containing nucleotide triphosphate hydrolases"/>
    <property type="match status" value="1"/>
</dbReference>
<gene>
    <name evidence="10" type="ORF">CQ12_35555</name>
</gene>
<comment type="function">
    <text evidence="8">Involved in beta-(1--&gt;2)glucan export. Transmembrane domains (TMD) form a pore in the inner membrane and the ATP-binding domain (NBD) is responsible for energy generation.</text>
</comment>
<dbReference type="Gene3D" id="2.40.50.100">
    <property type="match status" value="1"/>
</dbReference>